<reference evidence="1" key="1">
    <citation type="submission" date="2020-03" db="EMBL/GenBank/DDBJ databases">
        <title>The deep terrestrial virosphere.</title>
        <authorList>
            <person name="Holmfeldt K."/>
            <person name="Nilsson E."/>
            <person name="Simone D."/>
            <person name="Lopez-Fernandez M."/>
            <person name="Wu X."/>
            <person name="de Brujin I."/>
            <person name="Lundin D."/>
            <person name="Andersson A."/>
            <person name="Bertilsson S."/>
            <person name="Dopson M."/>
        </authorList>
    </citation>
    <scope>NUCLEOTIDE SEQUENCE</scope>
    <source>
        <strain evidence="1">TM448A00693</strain>
        <strain evidence="2">TM448B00173</strain>
    </source>
</reference>
<evidence type="ECO:0000313" key="2">
    <source>
        <dbReference type="EMBL" id="QJH94037.1"/>
    </source>
</evidence>
<gene>
    <name evidence="1" type="ORF">TM448A00693_0013</name>
    <name evidence="2" type="ORF">TM448B00173_0007</name>
</gene>
<dbReference type="EMBL" id="MT144046">
    <property type="protein sequence ID" value="QJA47516.1"/>
    <property type="molecule type" value="Genomic_DNA"/>
</dbReference>
<dbReference type="AlphaFoldDB" id="A0A6H1ZHX2"/>
<accession>A0A6H1ZHX2</accession>
<proteinExistence type="predicted"/>
<protein>
    <submittedName>
        <fullName evidence="1">Uncharacterized protein</fullName>
    </submittedName>
</protein>
<evidence type="ECO:0000313" key="1">
    <source>
        <dbReference type="EMBL" id="QJA47516.1"/>
    </source>
</evidence>
<dbReference type="EMBL" id="MT144595">
    <property type="protein sequence ID" value="QJH94037.1"/>
    <property type="molecule type" value="Genomic_DNA"/>
</dbReference>
<sequence>MPILGLTSGKTIKISKKQYDAFMNRREAYIGGVMIEVYDENKKPLGKIKTDCIEFISPDDSKVFANEAPIVEEKKPFNTITGRPPVRGLMEFEDEVIKKPGRPVKKD</sequence>
<name>A0A6H1ZHX2_9ZZZZ</name>
<organism evidence="1">
    <name type="scientific">viral metagenome</name>
    <dbReference type="NCBI Taxonomy" id="1070528"/>
    <lineage>
        <taxon>unclassified sequences</taxon>
        <taxon>metagenomes</taxon>
        <taxon>organismal metagenomes</taxon>
    </lineage>
</organism>